<dbReference type="PANTHER" id="PTHR12993">
    <property type="entry name" value="N-ACETYLGLUCOSAMINYL-PHOSPHATIDYLINOSITOL DE-N-ACETYLASE-RELATED"/>
    <property type="match status" value="1"/>
</dbReference>
<organism evidence="3 4">
    <name type="scientific">Bacillus seohaeanensis</name>
    <dbReference type="NCBI Taxonomy" id="284580"/>
    <lineage>
        <taxon>Bacteria</taxon>
        <taxon>Bacillati</taxon>
        <taxon>Bacillota</taxon>
        <taxon>Bacilli</taxon>
        <taxon>Bacillales</taxon>
        <taxon>Bacillaceae</taxon>
        <taxon>Bacillus</taxon>
    </lineage>
</organism>
<evidence type="ECO:0000313" key="4">
    <source>
        <dbReference type="Proteomes" id="UP001597506"/>
    </source>
</evidence>
<dbReference type="Pfam" id="PF02585">
    <property type="entry name" value="PIG-L"/>
    <property type="match status" value="1"/>
</dbReference>
<evidence type="ECO:0000313" key="3">
    <source>
        <dbReference type="EMBL" id="MFD2683108.1"/>
    </source>
</evidence>
<comment type="caution">
    <text evidence="3">The sequence shown here is derived from an EMBL/GenBank/DDBJ whole genome shotgun (WGS) entry which is preliminary data.</text>
</comment>
<evidence type="ECO:0000256" key="1">
    <source>
        <dbReference type="ARBA" id="ARBA00001947"/>
    </source>
</evidence>
<proteinExistence type="predicted"/>
<dbReference type="EC" id="3.5.1.-" evidence="3"/>
<dbReference type="SUPFAM" id="SSF102588">
    <property type="entry name" value="LmbE-like"/>
    <property type="match status" value="1"/>
</dbReference>
<dbReference type="PANTHER" id="PTHR12993:SF11">
    <property type="entry name" value="N-ACETYLGLUCOSAMINYL-PHOSPHATIDYLINOSITOL DE-N-ACETYLASE"/>
    <property type="match status" value="1"/>
</dbReference>
<reference evidence="4" key="1">
    <citation type="journal article" date="2019" name="Int. J. Syst. Evol. Microbiol.">
        <title>The Global Catalogue of Microorganisms (GCM) 10K type strain sequencing project: providing services to taxonomists for standard genome sequencing and annotation.</title>
        <authorList>
            <consortium name="The Broad Institute Genomics Platform"/>
            <consortium name="The Broad Institute Genome Sequencing Center for Infectious Disease"/>
            <person name="Wu L."/>
            <person name="Ma J."/>
        </authorList>
    </citation>
    <scope>NUCLEOTIDE SEQUENCE [LARGE SCALE GENOMIC DNA]</scope>
    <source>
        <strain evidence="4">KCTC 3913</strain>
    </source>
</reference>
<comment type="catalytic activity">
    <reaction evidence="2">
        <text>(S)-malyl N-acetyl-alpha-D-glucosaminide + H2O = (S)-malyl alpha-D-glucosaminide + acetate</text>
        <dbReference type="Rhea" id="RHEA:33411"/>
        <dbReference type="ChEBI" id="CHEBI:15377"/>
        <dbReference type="ChEBI" id="CHEBI:30089"/>
        <dbReference type="ChEBI" id="CHEBI:64870"/>
        <dbReference type="ChEBI" id="CHEBI:64871"/>
    </reaction>
</comment>
<keyword evidence="3" id="KW-0378">Hydrolase</keyword>
<sequence>MCANLKKTILNTIKPIIMPWNRMTLKSFYKEDKQLTEMNASGAKVLFLAPHVDDETIGAGGTILRHVEQGDDVTVVYMTDGAKSVTKMDRDVLVKARKAEAQKVKEILGFRDMLFLDLPDGEVESTPDIQNRLLELLENIKPEYIYCPTFVDCHSDHIATAEIVADTLVNYNQDCMVRLYEINCPIPPEEINVIVDISQQIVKKNLAIGVFTSQAIDFDGFQELSYIKQALLNESNSKAVETFLEIPSQQYIVEAKSVIDKRRNYNKHFKQVNKAVTLGVRVKKNAVQKQKFYQERKMG</sequence>
<keyword evidence="4" id="KW-1185">Reference proteome</keyword>
<dbReference type="GO" id="GO:0016787">
    <property type="term" value="F:hydrolase activity"/>
    <property type="evidence" value="ECO:0007669"/>
    <property type="project" value="UniProtKB-KW"/>
</dbReference>
<evidence type="ECO:0000256" key="2">
    <source>
        <dbReference type="ARBA" id="ARBA00024609"/>
    </source>
</evidence>
<accession>A0ABW5RWM2</accession>
<gene>
    <name evidence="3" type="ORF">ACFSUL_20455</name>
</gene>
<dbReference type="InterPro" id="IPR003737">
    <property type="entry name" value="GlcNAc_PI_deacetylase-related"/>
</dbReference>
<comment type="cofactor">
    <cofactor evidence="1">
        <name>Zn(2+)</name>
        <dbReference type="ChEBI" id="CHEBI:29105"/>
    </cofactor>
</comment>
<dbReference type="Gene3D" id="3.40.50.10320">
    <property type="entry name" value="LmbE-like"/>
    <property type="match status" value="1"/>
</dbReference>
<dbReference type="EMBL" id="JBHUMF010000035">
    <property type="protein sequence ID" value="MFD2683108.1"/>
    <property type="molecule type" value="Genomic_DNA"/>
</dbReference>
<protein>
    <submittedName>
        <fullName evidence="3">PIG-L deacetylase family protein</fullName>
        <ecNumber evidence="3">3.5.1.-</ecNumber>
    </submittedName>
</protein>
<name>A0ABW5RWM2_9BACI</name>
<dbReference type="RefSeq" id="WP_377938107.1">
    <property type="nucleotide sequence ID" value="NZ_JBHUMF010000035.1"/>
</dbReference>
<dbReference type="Proteomes" id="UP001597506">
    <property type="component" value="Unassembled WGS sequence"/>
</dbReference>
<dbReference type="InterPro" id="IPR024078">
    <property type="entry name" value="LmbE-like_dom_sf"/>
</dbReference>